<sequence length="41" mass="4144">MTFPMALGVVGLVVFVGGARGNRLVPALIGIALMAIAGKMM</sequence>
<dbReference type="EMBL" id="JBDXMI010000008">
    <property type="protein sequence ID" value="MEO9387124.1"/>
    <property type="molecule type" value="Genomic_DNA"/>
</dbReference>
<proteinExistence type="predicted"/>
<reference evidence="1 2" key="1">
    <citation type="submission" date="2024-05" db="EMBL/GenBank/DDBJ databases">
        <authorList>
            <person name="De Oliveira J.P."/>
            <person name="Noriler S.A."/>
            <person name="De Oliveira A.G."/>
            <person name="Sipoli D.S."/>
        </authorList>
    </citation>
    <scope>NUCLEOTIDE SEQUENCE [LARGE SCALE GENOMIC DNA]</scope>
    <source>
        <strain evidence="1 2">LABIM192</strain>
    </source>
</reference>
<accession>A0ABV0J0R4</accession>
<comment type="caution">
    <text evidence="1">The sequence shown here is derived from an EMBL/GenBank/DDBJ whole genome shotgun (WGS) entry which is preliminary data.</text>
</comment>
<dbReference type="RefSeq" id="WP_347938019.1">
    <property type="nucleotide sequence ID" value="NZ_JBDXMI010000008.1"/>
</dbReference>
<gene>
    <name evidence="1" type="ORF">ABI908_23805</name>
</gene>
<protein>
    <recommendedName>
        <fullName evidence="3">DUF441 domain-containing protein</fullName>
    </recommendedName>
</protein>
<evidence type="ECO:0000313" key="2">
    <source>
        <dbReference type="Proteomes" id="UP001462502"/>
    </source>
</evidence>
<name>A0ABV0J0R4_9NEIS</name>
<evidence type="ECO:0000313" key="1">
    <source>
        <dbReference type="EMBL" id="MEO9387124.1"/>
    </source>
</evidence>
<dbReference type="Proteomes" id="UP001462502">
    <property type="component" value="Unassembled WGS sequence"/>
</dbReference>
<evidence type="ECO:0008006" key="3">
    <source>
        <dbReference type="Google" id="ProtNLM"/>
    </source>
</evidence>
<keyword evidence="2" id="KW-1185">Reference proteome</keyword>
<organism evidence="1 2">
    <name type="scientific">Chromobacterium phragmitis</name>
    <dbReference type="NCBI Taxonomy" id="2202141"/>
    <lineage>
        <taxon>Bacteria</taxon>
        <taxon>Pseudomonadati</taxon>
        <taxon>Pseudomonadota</taxon>
        <taxon>Betaproteobacteria</taxon>
        <taxon>Neisseriales</taxon>
        <taxon>Chromobacteriaceae</taxon>
        <taxon>Chromobacterium</taxon>
    </lineage>
</organism>